<sequence>MNTNNIRNNNISNPTDSERYELLEKLLEMRERKEDLPDILDTLSPPEDITCICPSGYGKEKNINVAILGGGLSGLTAAFELRKLGINVTLYEAKDRYGGRIYTHYFDKEKLYRAELGSMRIPLAHECVWHYLNLFKIQTRSFLYKNINGFTYIKGVRLRGDIQGKEAMEKIYPLFNLKEWEKKVHWNKMLDDSLARPLLSLTSSERKEILQIKKEYSFKYNTLCQYTLRQMLIKGYLSEGAIDLVSSFSPFVRFLQPYSYSETLHDEYPVDFSQYLELKDGMISFIDVFLEALNSDNHFSYGVSPDNLGYMTLKLNTPIEKISWSEGNNQVTLSYKEKDQFISKKFDFVVNTIPFTVLRNLDMSDLKSNIASQSIKELNYIDALKVFILYKRRFWEDLGIITGSSLTDLPNGVLYYPSDHYYSGIKNPNEPGVLLACYNLALEATKLASLGENKIIEYMNRNLENIHGLPQGTLDKYVLDYKICHWNTQKWIGGAFAFFYPDQKRTFLYDLTEPEYDNKMFFAGEHVSSTHAWMQGSIKSALDASNKIAKLITKRF</sequence>
<accession>A0A9J6NYY0</accession>
<reference evidence="2" key="1">
    <citation type="journal article" date="2021" name="mSystems">
        <title>Bacteria and Archaea Synergistically Convert Glycine Betaine to Biogenic Methane in the Formosa Cold Seep of the South China Sea.</title>
        <authorList>
            <person name="Li L."/>
            <person name="Zhang W."/>
            <person name="Zhang S."/>
            <person name="Song L."/>
            <person name="Sun Q."/>
            <person name="Zhang H."/>
            <person name="Xiang H."/>
            <person name="Dong X."/>
        </authorList>
    </citation>
    <scope>NUCLEOTIDE SEQUENCE</scope>
    <source>
        <strain evidence="2">ZWT</strain>
    </source>
</reference>
<evidence type="ECO:0000313" key="3">
    <source>
        <dbReference type="Proteomes" id="UP001056429"/>
    </source>
</evidence>
<gene>
    <name evidence="2" type="ORF">KDK92_08290</name>
</gene>
<feature type="domain" description="Amine oxidase" evidence="1">
    <location>
        <begin position="72"/>
        <end position="548"/>
    </location>
</feature>
<dbReference type="Gene3D" id="3.90.660.10">
    <property type="match status" value="1"/>
</dbReference>
<dbReference type="GO" id="GO:0016491">
    <property type="term" value="F:oxidoreductase activity"/>
    <property type="evidence" value="ECO:0007669"/>
    <property type="project" value="InterPro"/>
</dbReference>
<dbReference type="RefSeq" id="WP_250858761.1">
    <property type="nucleotide sequence ID" value="NZ_JAGSOJ010000002.1"/>
</dbReference>
<dbReference type="PANTHER" id="PTHR10742">
    <property type="entry name" value="FLAVIN MONOAMINE OXIDASE"/>
    <property type="match status" value="1"/>
</dbReference>
<dbReference type="Pfam" id="PF01593">
    <property type="entry name" value="Amino_oxidase"/>
    <property type="match status" value="1"/>
</dbReference>
<proteinExistence type="predicted"/>
<dbReference type="Gene3D" id="3.50.50.60">
    <property type="entry name" value="FAD/NAD(P)-binding domain"/>
    <property type="match status" value="1"/>
</dbReference>
<name>A0A9J6NYY0_9CLOT</name>
<dbReference type="SUPFAM" id="SSF51905">
    <property type="entry name" value="FAD/NAD(P)-binding domain"/>
    <property type="match status" value="1"/>
</dbReference>
<organism evidence="2 3">
    <name type="scientific">Oceanirhabdus seepicola</name>
    <dbReference type="NCBI Taxonomy" id="2828781"/>
    <lineage>
        <taxon>Bacteria</taxon>
        <taxon>Bacillati</taxon>
        <taxon>Bacillota</taxon>
        <taxon>Clostridia</taxon>
        <taxon>Eubacteriales</taxon>
        <taxon>Clostridiaceae</taxon>
        <taxon>Oceanirhabdus</taxon>
    </lineage>
</organism>
<evidence type="ECO:0000313" key="2">
    <source>
        <dbReference type="EMBL" id="MCM1989735.1"/>
    </source>
</evidence>
<dbReference type="PANTHER" id="PTHR10742:SF410">
    <property type="entry name" value="LYSINE-SPECIFIC HISTONE DEMETHYLASE 2"/>
    <property type="match status" value="1"/>
</dbReference>
<reference evidence="2" key="2">
    <citation type="submission" date="2021-04" db="EMBL/GenBank/DDBJ databases">
        <authorList>
            <person name="Dong X."/>
        </authorList>
    </citation>
    <scope>NUCLEOTIDE SEQUENCE</scope>
    <source>
        <strain evidence="2">ZWT</strain>
    </source>
</reference>
<dbReference type="EMBL" id="JAGSOJ010000002">
    <property type="protein sequence ID" value="MCM1989735.1"/>
    <property type="molecule type" value="Genomic_DNA"/>
</dbReference>
<comment type="caution">
    <text evidence="2">The sequence shown here is derived from an EMBL/GenBank/DDBJ whole genome shotgun (WGS) entry which is preliminary data.</text>
</comment>
<dbReference type="Proteomes" id="UP001056429">
    <property type="component" value="Unassembled WGS sequence"/>
</dbReference>
<protein>
    <submittedName>
        <fullName evidence="2">FAD-dependent oxidoreductase</fullName>
    </submittedName>
</protein>
<dbReference type="InterPro" id="IPR050281">
    <property type="entry name" value="Flavin_monoamine_oxidase"/>
</dbReference>
<dbReference type="AlphaFoldDB" id="A0A9J6NYY0"/>
<dbReference type="InterPro" id="IPR036188">
    <property type="entry name" value="FAD/NAD-bd_sf"/>
</dbReference>
<dbReference type="InterPro" id="IPR002937">
    <property type="entry name" value="Amino_oxidase"/>
</dbReference>
<keyword evidence="3" id="KW-1185">Reference proteome</keyword>
<evidence type="ECO:0000259" key="1">
    <source>
        <dbReference type="Pfam" id="PF01593"/>
    </source>
</evidence>
<dbReference type="SUPFAM" id="SSF54373">
    <property type="entry name" value="FAD-linked reductases, C-terminal domain"/>
    <property type="match status" value="1"/>
</dbReference>
<dbReference type="Gene3D" id="1.20.1440.240">
    <property type="match status" value="1"/>
</dbReference>